<dbReference type="NCBIfam" id="TIGR00229">
    <property type="entry name" value="sensory_box"/>
    <property type="match status" value="2"/>
</dbReference>
<proteinExistence type="predicted"/>
<dbReference type="InterPro" id="IPR052155">
    <property type="entry name" value="Biofilm_reg_signaling"/>
</dbReference>
<dbReference type="SMART" id="SM00091">
    <property type="entry name" value="PAS"/>
    <property type="match status" value="3"/>
</dbReference>
<sequence length="536" mass="61759">MMKWFKNKKDIKNKELDEKIKSSTSQLVEAANITISLAEEITDALKNSIEDSYKELSATVEIIPDAIFIVRRSGIIESANSQAKNLFGIEELLPETSIFDFISFNSTKIRNTEELEKISTVINEKLTFSSDTDVHNIRGKTIDGKTITLKVKVNYFKKSDKIVRYVVLMENITDRIEQEKRFVTLYNYNNGIISAIPQTLITVDMAGVIKSIHNKGSFIDISFMDKNITDAFDEILVKQFRHFKKNPMVYNNSQIHFTKIIDGIEKNYTSKILECQSEALFVISDISEIVETKRELDQTEDYFRAFEKASSEAMFIHIDDQLIRWNDNMRNLFGYSDEDMETLRPVDFITPLDRAKYLSNISDDENKSYEILMVNKKGDSIEASVTDNIITWNDKKAHIKVIRDISDLTNVKKMQTVSRERYATIMNNTIDLVFSLSEKFELKFSNVTFDQFVGEGKVHSVIDFIDSRDLARFIGDFSNLKDPSTAIRILTRINRTGIVRHIDIIANRIHDAEGNFVEYQCVGRDVTYYIAKSSKE</sequence>
<dbReference type="CDD" id="cd00130">
    <property type="entry name" value="PAS"/>
    <property type="match status" value="1"/>
</dbReference>
<accession>A0A2L0UZB1</accession>
<dbReference type="Proteomes" id="UP000223025">
    <property type="component" value="Segment"/>
</dbReference>
<evidence type="ECO:0000313" key="2">
    <source>
        <dbReference type="EMBL" id="AUZ94861.1"/>
    </source>
</evidence>
<feature type="domain" description="PAS" evidence="1">
    <location>
        <begin position="52"/>
        <end position="91"/>
    </location>
</feature>
<dbReference type="InterPro" id="IPR035965">
    <property type="entry name" value="PAS-like_dom_sf"/>
</dbReference>
<dbReference type="InterPro" id="IPR000014">
    <property type="entry name" value="PAS"/>
</dbReference>
<dbReference type="Gene3D" id="3.30.450.20">
    <property type="entry name" value="PAS domain"/>
    <property type="match status" value="3"/>
</dbReference>
<keyword evidence="3" id="KW-1185">Reference proteome</keyword>
<dbReference type="SUPFAM" id="SSF55785">
    <property type="entry name" value="PYP-like sensor domain (PAS domain)"/>
    <property type="match status" value="3"/>
</dbReference>
<dbReference type="KEGG" id="vg:40088052"/>
<dbReference type="PANTHER" id="PTHR44757">
    <property type="entry name" value="DIGUANYLATE CYCLASE DGCP"/>
    <property type="match status" value="1"/>
</dbReference>
<evidence type="ECO:0000313" key="3">
    <source>
        <dbReference type="Proteomes" id="UP000223025"/>
    </source>
</evidence>
<reference evidence="2 3" key="1">
    <citation type="submission" date="2017-06" db="EMBL/GenBank/DDBJ databases">
        <authorList>
            <person name="Kim H.J."/>
            <person name="Triplett B.A."/>
        </authorList>
    </citation>
    <scope>NUCLEOTIDE SEQUENCE [LARGE SCALE GENOMIC DNA]</scope>
</reference>
<dbReference type="RefSeq" id="YP_009611714.1">
    <property type="nucleotide sequence ID" value="NC_042013.1"/>
</dbReference>
<feature type="domain" description="PAS" evidence="1">
    <location>
        <begin position="298"/>
        <end position="340"/>
    </location>
</feature>
<name>A0A2L0UZB1_9CAUD</name>
<dbReference type="PANTHER" id="PTHR44757:SF2">
    <property type="entry name" value="BIOFILM ARCHITECTURE MAINTENANCE PROTEIN MBAA"/>
    <property type="match status" value="1"/>
</dbReference>
<evidence type="ECO:0000259" key="1">
    <source>
        <dbReference type="PROSITE" id="PS50112"/>
    </source>
</evidence>
<dbReference type="Pfam" id="PF13426">
    <property type="entry name" value="PAS_9"/>
    <property type="match status" value="2"/>
</dbReference>
<dbReference type="PROSITE" id="PS50112">
    <property type="entry name" value="PAS"/>
    <property type="match status" value="2"/>
</dbReference>
<organism evidence="2 3">
    <name type="scientific">Agrobacterium phage Atu_ph07</name>
    <dbReference type="NCBI Taxonomy" id="2024264"/>
    <lineage>
        <taxon>Viruses</taxon>
        <taxon>Duplodnaviria</taxon>
        <taxon>Heunggongvirae</taxon>
        <taxon>Uroviricota</taxon>
        <taxon>Caudoviricetes</taxon>
        <taxon>Polybotosvirus</taxon>
        <taxon>Polybotosvirus Atuph07</taxon>
    </lineage>
</organism>
<dbReference type="EMBL" id="MF403008">
    <property type="protein sequence ID" value="AUZ94861.1"/>
    <property type="molecule type" value="Genomic_DNA"/>
</dbReference>
<protein>
    <submittedName>
        <fullName evidence="2">Multi-sensor signal transduction histidine</fullName>
    </submittedName>
</protein>
<dbReference type="GeneID" id="40088052"/>